<keyword evidence="4" id="KW-1185">Reference proteome</keyword>
<evidence type="ECO:0000313" key="4">
    <source>
        <dbReference type="Proteomes" id="UP001499863"/>
    </source>
</evidence>
<dbReference type="InterPro" id="IPR012337">
    <property type="entry name" value="RNaseH-like_sf"/>
</dbReference>
<dbReference type="InterPro" id="IPR015378">
    <property type="entry name" value="Transposase-like_Mu_C"/>
</dbReference>
<gene>
    <name evidence="3" type="ORF">GCM10009639_61940</name>
</gene>
<dbReference type="Gene3D" id="3.30.420.10">
    <property type="entry name" value="Ribonuclease H-like superfamily/Ribonuclease H"/>
    <property type="match status" value="1"/>
</dbReference>
<evidence type="ECO:0000256" key="1">
    <source>
        <dbReference type="SAM" id="MobiDB-lite"/>
    </source>
</evidence>
<dbReference type="SUPFAM" id="SSF53098">
    <property type="entry name" value="Ribonuclease H-like"/>
    <property type="match status" value="1"/>
</dbReference>
<dbReference type="InterPro" id="IPR036397">
    <property type="entry name" value="RNaseH_sf"/>
</dbReference>
<dbReference type="Proteomes" id="UP001499863">
    <property type="component" value="Unassembled WGS sequence"/>
</dbReference>
<dbReference type="PROSITE" id="PS50994">
    <property type="entry name" value="INTEGRASE"/>
    <property type="match status" value="1"/>
</dbReference>
<comment type="caution">
    <text evidence="3">The sequence shown here is derived from an EMBL/GenBank/DDBJ whole genome shotgun (WGS) entry which is preliminary data.</text>
</comment>
<organism evidence="3 4">
    <name type="scientific">Kitasatospora putterlickiae</name>
    <dbReference type="NCBI Taxonomy" id="221725"/>
    <lineage>
        <taxon>Bacteria</taxon>
        <taxon>Bacillati</taxon>
        <taxon>Actinomycetota</taxon>
        <taxon>Actinomycetes</taxon>
        <taxon>Kitasatosporales</taxon>
        <taxon>Streptomycetaceae</taxon>
        <taxon>Kitasatospora</taxon>
    </lineage>
</organism>
<accession>A0ABN1YGN4</accession>
<evidence type="ECO:0000259" key="2">
    <source>
        <dbReference type="PROSITE" id="PS50994"/>
    </source>
</evidence>
<proteinExistence type="predicted"/>
<feature type="region of interest" description="Disordered" evidence="1">
    <location>
        <begin position="110"/>
        <end position="129"/>
    </location>
</feature>
<sequence>MAAGGGGSNAARSGDPAPVVREQVVFRLLALEERGVLTPGHVRLAASSAGRSVRTVQRWLQTAREEGRTARRSRPRFTVTDEVHARLALWCGNAAAVHRELLAQARASADDSVDGGAGGEPAAGTGSGGGVAVPSLATFQRAVRRDLNAGQRAALKGGERARRAHDVHLARPVKWRNACWEGDHKHLPVEVELDGRAVRPWVTWFIDCARNAITGAAVTPHQPSRDAVLAALRIALSRDEPGGPYGLIGGLPELVRVDRGKEFLCVTVTRALGALAVPVQDLPARRPELKGTVENLNHCVVDMFLVAQPGYLHAPAATTGPRPRRGDLDGLLSFAEFTARLLDWVRWWNTEHRPKPLGGRTPLQAWQDDPTPIEDVPPALLRSFTLEDAGGDKVLSTKGVYWRGRYYVGPWMHGMDGTRVRVRFVPHHDHEIEVFDATTGAHLGPAHLANAATAAQRAALRRAKDAQRRTMVRALASADRQRRYGAVTGPGRPEPLAALTATEAEEQLAAAAGPGSALAKRALPDLIPPREAPASWARPIRRSRPVAPGASTDAGPSAPGAADAPDGGGALDGADEEEAEEEGGRV</sequence>
<reference evidence="3 4" key="1">
    <citation type="journal article" date="2019" name="Int. J. Syst. Evol. Microbiol.">
        <title>The Global Catalogue of Microorganisms (GCM) 10K type strain sequencing project: providing services to taxonomists for standard genome sequencing and annotation.</title>
        <authorList>
            <consortium name="The Broad Institute Genomics Platform"/>
            <consortium name="The Broad Institute Genome Sequencing Center for Infectious Disease"/>
            <person name="Wu L."/>
            <person name="Ma J."/>
        </authorList>
    </citation>
    <scope>NUCLEOTIDE SEQUENCE [LARGE SCALE GENOMIC DNA]</scope>
    <source>
        <strain evidence="3 4">JCM 12393</strain>
    </source>
</reference>
<dbReference type="InterPro" id="IPR001584">
    <property type="entry name" value="Integrase_cat-core"/>
</dbReference>
<feature type="compositionally biased region" description="Gly residues" evidence="1">
    <location>
        <begin position="115"/>
        <end position="129"/>
    </location>
</feature>
<feature type="compositionally biased region" description="Acidic residues" evidence="1">
    <location>
        <begin position="573"/>
        <end position="586"/>
    </location>
</feature>
<feature type="region of interest" description="Disordered" evidence="1">
    <location>
        <begin position="525"/>
        <end position="586"/>
    </location>
</feature>
<feature type="compositionally biased region" description="Low complexity" evidence="1">
    <location>
        <begin position="547"/>
        <end position="565"/>
    </location>
</feature>
<dbReference type="EMBL" id="BAAAKJ010000396">
    <property type="protein sequence ID" value="GAA1410767.1"/>
    <property type="molecule type" value="Genomic_DNA"/>
</dbReference>
<name>A0ABN1YGN4_9ACTN</name>
<dbReference type="Pfam" id="PF09299">
    <property type="entry name" value="Mu-transpos_C"/>
    <property type="match status" value="1"/>
</dbReference>
<protein>
    <submittedName>
        <fullName evidence="3">Mu transposase C-terminal domain-containing protein</fullName>
    </submittedName>
</protein>
<evidence type="ECO:0000313" key="3">
    <source>
        <dbReference type="EMBL" id="GAA1410767.1"/>
    </source>
</evidence>
<feature type="domain" description="Integrase catalytic" evidence="2">
    <location>
        <begin position="168"/>
        <end position="370"/>
    </location>
</feature>